<name>A0A943SRJ9_9FIRM</name>
<reference evidence="1" key="1">
    <citation type="submission" date="2021-02" db="EMBL/GenBank/DDBJ databases">
        <title>Infant gut strain persistence is associated with maternal origin, phylogeny, and functional potential including surface adhesion and iron acquisition.</title>
        <authorList>
            <person name="Lou Y.C."/>
        </authorList>
    </citation>
    <scope>NUCLEOTIDE SEQUENCE</scope>
    <source>
        <strain evidence="1">L3_060_052G1_dasL3_060_052G1_concoct_1</strain>
    </source>
</reference>
<dbReference type="EMBL" id="JAGZZP010000010">
    <property type="protein sequence ID" value="MBS6535400.1"/>
    <property type="molecule type" value="Genomic_DNA"/>
</dbReference>
<protein>
    <submittedName>
        <fullName evidence="1">Uncharacterized protein</fullName>
    </submittedName>
</protein>
<dbReference type="RefSeq" id="WP_278637990.1">
    <property type="nucleotide sequence ID" value="NZ_JAGZZP010000010.1"/>
</dbReference>
<gene>
    <name evidence="1" type="ORF">KH327_06170</name>
</gene>
<proteinExistence type="predicted"/>
<accession>A0A943SRJ9</accession>
<organism evidence="1 2">
    <name type="scientific">Peptoniphilus harei</name>
    <dbReference type="NCBI Taxonomy" id="54005"/>
    <lineage>
        <taxon>Bacteria</taxon>
        <taxon>Bacillati</taxon>
        <taxon>Bacillota</taxon>
        <taxon>Tissierellia</taxon>
        <taxon>Tissierellales</taxon>
        <taxon>Peptoniphilaceae</taxon>
        <taxon>Peptoniphilus</taxon>
    </lineage>
</organism>
<evidence type="ECO:0000313" key="1">
    <source>
        <dbReference type="EMBL" id="MBS6535400.1"/>
    </source>
</evidence>
<dbReference type="AlphaFoldDB" id="A0A943SRJ9"/>
<comment type="caution">
    <text evidence="1">The sequence shown here is derived from an EMBL/GenBank/DDBJ whole genome shotgun (WGS) entry which is preliminary data.</text>
</comment>
<evidence type="ECO:0000313" key="2">
    <source>
        <dbReference type="Proteomes" id="UP000748991"/>
    </source>
</evidence>
<dbReference type="Proteomes" id="UP000748991">
    <property type="component" value="Unassembled WGS sequence"/>
</dbReference>
<sequence length="225" mass="26305">MGLFWLNFQRFKPNSDEIKNINNGINKINLDESKKKDEDLIKEYKVKNNLGPEETIKAFTSAYNKSNFEAIKYVSPIPDFLRFDYFDSSVLNSYKGTDKEELSINYNKARIYKNYYIYNLVKDIKLNEGSLKLIEDRDNHKIYSLELAYNNLTKNVKDISELLYLESDTASFLKFLKENSVKDKKTINVYVKNYPELGYRIDLSNKENYNLISVLSGGLSDLTLK</sequence>